<dbReference type="InterPro" id="IPR036873">
    <property type="entry name" value="Rhodanese-like_dom_sf"/>
</dbReference>
<evidence type="ECO:0000256" key="4">
    <source>
        <dbReference type="ARBA" id="ARBA00022840"/>
    </source>
</evidence>
<evidence type="ECO:0000256" key="2">
    <source>
        <dbReference type="ARBA" id="ARBA00022679"/>
    </source>
</evidence>
<reference evidence="14 15" key="1">
    <citation type="submission" date="2017-10" db="EMBL/GenBank/DDBJ databases">
        <title>The draft genome sequence of Lewinella nigricans NBRC 102662.</title>
        <authorList>
            <person name="Wang K."/>
        </authorList>
    </citation>
    <scope>NUCLEOTIDE SEQUENCE [LARGE SCALE GENOMIC DNA]</scope>
    <source>
        <strain evidence="14 15">NBRC 102662</strain>
    </source>
</reference>
<feature type="domain" description="Rhodanese" evidence="13">
    <location>
        <begin position="288"/>
        <end position="372"/>
    </location>
</feature>
<dbReference type="CDD" id="cd00158">
    <property type="entry name" value="RHOD"/>
    <property type="match status" value="1"/>
</dbReference>
<keyword evidence="3" id="KW-0547">Nucleotide-binding</keyword>
<dbReference type="GO" id="GO:0004792">
    <property type="term" value="F:thiosulfate-cyanide sulfurtransferase activity"/>
    <property type="evidence" value="ECO:0007669"/>
    <property type="project" value="TreeGrafter"/>
</dbReference>
<dbReference type="Gene3D" id="3.40.250.10">
    <property type="entry name" value="Rhodanese-like domain"/>
    <property type="match status" value="1"/>
</dbReference>
<dbReference type="PANTHER" id="PTHR10953:SF102">
    <property type="entry name" value="ADENYLYLTRANSFERASE AND SULFURTRANSFERASE MOCS3"/>
    <property type="match status" value="1"/>
</dbReference>
<dbReference type="InterPro" id="IPR035985">
    <property type="entry name" value="Ubiquitin-activating_enz"/>
</dbReference>
<accession>A0A2D0NBV3</accession>
<dbReference type="Gene3D" id="3.40.50.720">
    <property type="entry name" value="NAD(P)-binding Rossmann-like Domain"/>
    <property type="match status" value="1"/>
</dbReference>
<dbReference type="Proteomes" id="UP000223913">
    <property type="component" value="Unassembled WGS sequence"/>
</dbReference>
<keyword evidence="4" id="KW-0067">ATP-binding</keyword>
<comment type="subunit">
    <text evidence="7">Homodimer. Forms a stable heterotetrameric complex of 2 MoeB and 2 MoaD during adenylation of MoaD.</text>
</comment>
<evidence type="ECO:0000259" key="13">
    <source>
        <dbReference type="PROSITE" id="PS50206"/>
    </source>
</evidence>
<dbReference type="InterPro" id="IPR001763">
    <property type="entry name" value="Rhodanese-like_dom"/>
</dbReference>
<dbReference type="PANTHER" id="PTHR10953">
    <property type="entry name" value="UBIQUITIN-ACTIVATING ENZYME E1"/>
    <property type="match status" value="1"/>
</dbReference>
<dbReference type="CDD" id="cd00757">
    <property type="entry name" value="ThiF_MoeB_HesA_family"/>
    <property type="match status" value="1"/>
</dbReference>
<dbReference type="GO" id="GO:0005524">
    <property type="term" value="F:ATP binding"/>
    <property type="evidence" value="ECO:0007669"/>
    <property type="project" value="UniProtKB-KW"/>
</dbReference>
<evidence type="ECO:0000256" key="5">
    <source>
        <dbReference type="ARBA" id="ARBA00052218"/>
    </source>
</evidence>
<dbReference type="SUPFAM" id="SSF69572">
    <property type="entry name" value="Activating enzymes of the ubiquitin-like proteins"/>
    <property type="match status" value="1"/>
</dbReference>
<dbReference type="GO" id="GO:0008641">
    <property type="term" value="F:ubiquitin-like modifier activating enzyme activity"/>
    <property type="evidence" value="ECO:0007669"/>
    <property type="project" value="InterPro"/>
</dbReference>
<dbReference type="InterPro" id="IPR000594">
    <property type="entry name" value="ThiF_NAD_FAD-bd"/>
</dbReference>
<comment type="function">
    <text evidence="6">Catalyzes the adenylation by ATP of the carboxyl group of the C-terminal glycine of sulfur carrier protein MoaD.</text>
</comment>
<name>A0A2D0NBV3_FLAN2</name>
<gene>
    <name evidence="14" type="ORF">CRP01_15380</name>
</gene>
<evidence type="ECO:0000256" key="1">
    <source>
        <dbReference type="ARBA" id="ARBA00009919"/>
    </source>
</evidence>
<comment type="catalytic activity">
    <reaction evidence="5">
        <text>[molybdopterin-synthase sulfur-carrier protein]-C-terminal Gly-Gly + ATP + H(+) = [molybdopterin-synthase sulfur-carrier protein]-C-terminal Gly-Gly-AMP + diphosphate</text>
        <dbReference type="Rhea" id="RHEA:43616"/>
        <dbReference type="Rhea" id="RHEA-COMP:12159"/>
        <dbReference type="Rhea" id="RHEA-COMP:12202"/>
        <dbReference type="ChEBI" id="CHEBI:15378"/>
        <dbReference type="ChEBI" id="CHEBI:30616"/>
        <dbReference type="ChEBI" id="CHEBI:33019"/>
        <dbReference type="ChEBI" id="CHEBI:90618"/>
        <dbReference type="ChEBI" id="CHEBI:90778"/>
        <dbReference type="EC" id="2.7.7.80"/>
    </reaction>
</comment>
<dbReference type="OrthoDB" id="9804286at2"/>
<comment type="caution">
    <text evidence="14">The sequence shown here is derived from an EMBL/GenBank/DDBJ whole genome shotgun (WGS) entry which is preliminary data.</text>
</comment>
<dbReference type="GO" id="GO:0008146">
    <property type="term" value="F:sulfotransferase activity"/>
    <property type="evidence" value="ECO:0007669"/>
    <property type="project" value="TreeGrafter"/>
</dbReference>
<evidence type="ECO:0000256" key="8">
    <source>
        <dbReference type="ARBA" id="ARBA00066884"/>
    </source>
</evidence>
<dbReference type="EC" id="2.7.7.80" evidence="8"/>
<protein>
    <recommendedName>
        <fullName evidence="9">Molybdopterin-synthase adenylyltransferase</fullName>
        <ecNumber evidence="8">2.7.7.80</ecNumber>
    </recommendedName>
    <alternativeName>
        <fullName evidence="12">MoaD protein adenylase</fullName>
    </alternativeName>
    <alternativeName>
        <fullName evidence="10">Molybdopterin-converting factor subunit 1 adenylase</fullName>
    </alternativeName>
    <alternativeName>
        <fullName evidence="11">Sulfur carrier protein MoaD adenylyltransferase</fullName>
    </alternativeName>
</protein>
<evidence type="ECO:0000313" key="14">
    <source>
        <dbReference type="EMBL" id="PHN05850.1"/>
    </source>
</evidence>
<keyword evidence="15" id="KW-1185">Reference proteome</keyword>
<evidence type="ECO:0000256" key="6">
    <source>
        <dbReference type="ARBA" id="ARBA00055169"/>
    </source>
</evidence>
<dbReference type="InterPro" id="IPR045886">
    <property type="entry name" value="ThiF/MoeB/HesA"/>
</dbReference>
<evidence type="ECO:0000256" key="11">
    <source>
        <dbReference type="ARBA" id="ARBA00075328"/>
    </source>
</evidence>
<evidence type="ECO:0000256" key="10">
    <source>
        <dbReference type="ARBA" id="ARBA00075110"/>
    </source>
</evidence>
<evidence type="ECO:0000256" key="12">
    <source>
        <dbReference type="ARBA" id="ARBA00078531"/>
    </source>
</evidence>
<dbReference type="EMBL" id="PDUD01000020">
    <property type="protein sequence ID" value="PHN05850.1"/>
    <property type="molecule type" value="Genomic_DNA"/>
</dbReference>
<evidence type="ECO:0000256" key="7">
    <source>
        <dbReference type="ARBA" id="ARBA00063809"/>
    </source>
</evidence>
<evidence type="ECO:0000313" key="15">
    <source>
        <dbReference type="Proteomes" id="UP000223913"/>
    </source>
</evidence>
<dbReference type="NCBIfam" id="NF004281">
    <property type="entry name" value="PRK05690.1"/>
    <property type="match status" value="1"/>
</dbReference>
<dbReference type="SMART" id="SM00450">
    <property type="entry name" value="RHOD"/>
    <property type="match status" value="1"/>
</dbReference>
<evidence type="ECO:0000256" key="3">
    <source>
        <dbReference type="ARBA" id="ARBA00022741"/>
    </source>
</evidence>
<comment type="similarity">
    <text evidence="1">Belongs to the HesA/MoeB/ThiF family.</text>
</comment>
<sequence length="373" mass="40768">MSMTDFSKEELKRYARHFAIPDFGTAGQARLKAGRVLVIGAGGLGSPVLLYLAAAGVGKIGIVDFDQVDLTNLQRQVLYTTADIGKLKVEVAKKRLLAINPHLDIRTYPVALTRDNVMELFAEYDIIADGTDNFPTRYLVNDACVLSGKVNVYASIFRFEGQVSVFNLPHEDGSRGHNYRDLYPTPPPPDMVPNCAEGGVLGVLPGIIGSLQASEVIKILSGFGDPLSGRLFLFDAAAFTSRVMKFPKDPNTRITELVDYDAFCGLPATTRMELPEMTIEAFTELQGGDKAFQLVDVREAYEYEADNLGGHHIPLGELAARLGELDPGRMTVVHCQSGQRSAKAVQLMQEHGFKDIYNLAGGINAWNQQQQSA</sequence>
<dbReference type="Pfam" id="PF00899">
    <property type="entry name" value="ThiF"/>
    <property type="match status" value="1"/>
</dbReference>
<evidence type="ECO:0000256" key="9">
    <source>
        <dbReference type="ARBA" id="ARBA00073635"/>
    </source>
</evidence>
<proteinExistence type="inferred from homology"/>
<dbReference type="PROSITE" id="PS50206">
    <property type="entry name" value="RHODANESE_3"/>
    <property type="match status" value="1"/>
</dbReference>
<dbReference type="FunFam" id="3.40.50.720:FF:000033">
    <property type="entry name" value="Adenylyltransferase and sulfurtransferase MOCS3"/>
    <property type="match status" value="1"/>
</dbReference>
<dbReference type="AlphaFoldDB" id="A0A2D0NBV3"/>
<dbReference type="GO" id="GO:0005829">
    <property type="term" value="C:cytosol"/>
    <property type="evidence" value="ECO:0007669"/>
    <property type="project" value="TreeGrafter"/>
</dbReference>
<dbReference type="GO" id="GO:0061605">
    <property type="term" value="F:molybdopterin-synthase adenylyltransferase activity"/>
    <property type="evidence" value="ECO:0007669"/>
    <property type="project" value="UniProtKB-EC"/>
</dbReference>
<dbReference type="Pfam" id="PF00581">
    <property type="entry name" value="Rhodanese"/>
    <property type="match status" value="1"/>
</dbReference>
<organism evidence="14 15">
    <name type="scientific">Flavilitoribacter nigricans (strain ATCC 23147 / DSM 23189 / NBRC 102662 / NCIMB 1420 / SS-2)</name>
    <name type="common">Lewinella nigricans</name>
    <dbReference type="NCBI Taxonomy" id="1122177"/>
    <lineage>
        <taxon>Bacteria</taxon>
        <taxon>Pseudomonadati</taxon>
        <taxon>Bacteroidota</taxon>
        <taxon>Saprospiria</taxon>
        <taxon>Saprospirales</taxon>
        <taxon>Lewinellaceae</taxon>
        <taxon>Flavilitoribacter</taxon>
    </lineage>
</organism>
<keyword evidence="2" id="KW-0808">Transferase</keyword>